<keyword evidence="9" id="KW-0325">Glycoprotein</keyword>
<dbReference type="GO" id="GO:0005179">
    <property type="term" value="F:hormone activity"/>
    <property type="evidence" value="ECO:0007669"/>
    <property type="project" value="UniProtKB-KW"/>
</dbReference>
<sequence>SSEHKEHSFARAGPHDTALPAMLLMLLTLSWLPSGGALSLVQEHLPVLPGPSQAHSSPNISRFQELRKRYEDLLTRLRANQTWEDSNPDLIPASHVQILTPKLRLGPGGHLHLGIPRANLTKGLPAASRLHRALLRLSPTESGSWDVTRPLQRQIGFGVSREPALPLHRLPPSDRLLAASTSARLRLELHWRPRAGRERRSTHARAQDGCPLGEGRCCRLRSLRATLDDLGWADWVLAPRELDVRMCSGACPSQFRSANRHAQMLARLHRLKPEGVPAPCCVPASYEPVVLLHRDSEGRVSLTPYDDLVASDCHCL</sequence>
<dbReference type="GO" id="GO:0032099">
    <property type="term" value="P:negative regulation of appetite"/>
    <property type="evidence" value="ECO:0007669"/>
    <property type="project" value="Ensembl"/>
</dbReference>
<evidence type="ECO:0000256" key="6">
    <source>
        <dbReference type="ARBA" id="ARBA00022702"/>
    </source>
</evidence>
<dbReference type="InParanoid" id="G1NX29"/>
<comment type="subunit">
    <text evidence="10">Homodimer; disulfide-linked. Interacts with GFRAL and RET; ligand of GFRAL, which mediates GDF15 internalization and cellular signaling through interaction with RET via the formation of a 2:2:2 ternary complex composed of GDF15, GFRAL and RET.</text>
</comment>
<evidence type="ECO:0000313" key="16">
    <source>
        <dbReference type="Proteomes" id="UP000001074"/>
    </source>
</evidence>
<dbReference type="GO" id="GO:0160144">
    <property type="term" value="P:GDF15-GFRAL signaling pathway"/>
    <property type="evidence" value="ECO:0007669"/>
    <property type="project" value="Ensembl"/>
</dbReference>
<dbReference type="GO" id="GO:0002023">
    <property type="term" value="P:reduction of food intake in response to dietary excess"/>
    <property type="evidence" value="ECO:0007669"/>
    <property type="project" value="Ensembl"/>
</dbReference>
<feature type="signal peptide" evidence="13">
    <location>
        <begin position="1"/>
        <end position="37"/>
    </location>
</feature>
<organism evidence="15 16">
    <name type="scientific">Myotis lucifugus</name>
    <name type="common">Little brown bat</name>
    <dbReference type="NCBI Taxonomy" id="59463"/>
    <lineage>
        <taxon>Eukaryota</taxon>
        <taxon>Metazoa</taxon>
        <taxon>Chordata</taxon>
        <taxon>Craniata</taxon>
        <taxon>Vertebrata</taxon>
        <taxon>Euteleostomi</taxon>
        <taxon>Mammalia</taxon>
        <taxon>Eutheria</taxon>
        <taxon>Laurasiatheria</taxon>
        <taxon>Chiroptera</taxon>
        <taxon>Yangochiroptera</taxon>
        <taxon>Vespertilionidae</taxon>
        <taxon>Myotis</taxon>
    </lineage>
</organism>
<name>G1NX29_MYOLU</name>
<keyword evidence="8" id="KW-1015">Disulfide bond</keyword>
<proteinExistence type="inferred from homology"/>
<dbReference type="InterPro" id="IPR001839">
    <property type="entry name" value="TGF-b_C"/>
</dbReference>
<reference evidence="15" key="2">
    <citation type="submission" date="2025-08" db="UniProtKB">
        <authorList>
            <consortium name="Ensembl"/>
        </authorList>
    </citation>
    <scope>IDENTIFICATION</scope>
</reference>
<dbReference type="InterPro" id="IPR029034">
    <property type="entry name" value="Cystine-knot_cytokine"/>
</dbReference>
<dbReference type="GO" id="GO:0060392">
    <property type="term" value="P:negative regulation of SMAD protein signal transduction"/>
    <property type="evidence" value="ECO:0007669"/>
    <property type="project" value="Ensembl"/>
</dbReference>
<dbReference type="GO" id="GO:0008083">
    <property type="term" value="F:growth factor activity"/>
    <property type="evidence" value="ECO:0007669"/>
    <property type="project" value="UniProtKB-KW"/>
</dbReference>
<dbReference type="HOGENOM" id="CLU_064099_1_0_1"/>
<dbReference type="GO" id="GO:1901558">
    <property type="term" value="P:response to metformin"/>
    <property type="evidence" value="ECO:0007669"/>
    <property type="project" value="Ensembl"/>
</dbReference>
<dbReference type="PANTHER" id="PTHR11848:SF78">
    <property type="entry name" value="GROWTH_DIFFERENTIATION FACTOR 15"/>
    <property type="match status" value="1"/>
</dbReference>
<evidence type="ECO:0000256" key="4">
    <source>
        <dbReference type="ARBA" id="ARBA00022525"/>
    </source>
</evidence>
<dbReference type="FunCoup" id="G1NX29">
    <property type="interactions" value="20"/>
</dbReference>
<dbReference type="OMA" id="DHCPLGP"/>
<dbReference type="CDD" id="cd19376">
    <property type="entry name" value="TGF_beta_GDF15"/>
    <property type="match status" value="1"/>
</dbReference>
<evidence type="ECO:0000256" key="8">
    <source>
        <dbReference type="ARBA" id="ARBA00023157"/>
    </source>
</evidence>
<dbReference type="SUPFAM" id="SSF57501">
    <property type="entry name" value="Cystine-knot cytokines"/>
    <property type="match status" value="1"/>
</dbReference>
<gene>
    <name evidence="15" type="primary">GDF15</name>
</gene>
<dbReference type="GO" id="GO:0043410">
    <property type="term" value="P:positive regulation of MAPK cascade"/>
    <property type="evidence" value="ECO:0007669"/>
    <property type="project" value="Ensembl"/>
</dbReference>
<comment type="similarity">
    <text evidence="2 12">Belongs to the TGF-beta family.</text>
</comment>
<evidence type="ECO:0000256" key="12">
    <source>
        <dbReference type="RuleBase" id="RU000354"/>
    </source>
</evidence>
<accession>G1NX29</accession>
<keyword evidence="16" id="KW-1185">Reference proteome</keyword>
<dbReference type="PROSITE" id="PS51362">
    <property type="entry name" value="TGF_BETA_2"/>
    <property type="match status" value="1"/>
</dbReference>
<dbReference type="GO" id="GO:0042803">
    <property type="term" value="F:protein homodimerization activity"/>
    <property type="evidence" value="ECO:0007669"/>
    <property type="project" value="Ensembl"/>
</dbReference>
<evidence type="ECO:0000256" key="2">
    <source>
        <dbReference type="ARBA" id="ARBA00006656"/>
    </source>
</evidence>
<dbReference type="InterPro" id="IPR015615">
    <property type="entry name" value="TGF-beta-rel"/>
</dbReference>
<dbReference type="eggNOG" id="KOG3900">
    <property type="taxonomic scope" value="Eukaryota"/>
</dbReference>
<dbReference type="AlphaFoldDB" id="G1NX29"/>
<reference evidence="15" key="3">
    <citation type="submission" date="2025-09" db="UniProtKB">
        <authorList>
            <consortium name="Ensembl"/>
        </authorList>
    </citation>
    <scope>IDENTIFICATION</scope>
</reference>
<keyword evidence="4" id="KW-0964">Secreted</keyword>
<dbReference type="GO" id="GO:0051897">
    <property type="term" value="P:positive regulation of phosphatidylinositol 3-kinase/protein kinase B signal transduction"/>
    <property type="evidence" value="ECO:0007669"/>
    <property type="project" value="Ensembl"/>
</dbReference>
<keyword evidence="12" id="KW-0339">Growth factor</keyword>
<dbReference type="Pfam" id="PF00019">
    <property type="entry name" value="TGF_beta"/>
    <property type="match status" value="1"/>
</dbReference>
<dbReference type="PANTHER" id="PTHR11848">
    <property type="entry name" value="TGF-BETA FAMILY"/>
    <property type="match status" value="1"/>
</dbReference>
<dbReference type="GO" id="GO:0005634">
    <property type="term" value="C:nucleus"/>
    <property type="evidence" value="ECO:0007669"/>
    <property type="project" value="Ensembl"/>
</dbReference>
<keyword evidence="7 13" id="KW-0732">Signal</keyword>
<keyword evidence="3" id="KW-0202">Cytokine</keyword>
<keyword evidence="5" id="KW-0165">Cleavage on pair of basic residues</keyword>
<evidence type="ECO:0000256" key="10">
    <source>
        <dbReference type="ARBA" id="ARBA00063341"/>
    </source>
</evidence>
<comment type="subcellular location">
    <subcellularLocation>
        <location evidence="1">Secreted</location>
    </subcellularLocation>
</comment>
<dbReference type="GO" id="GO:0005794">
    <property type="term" value="C:Golgi apparatus"/>
    <property type="evidence" value="ECO:0007669"/>
    <property type="project" value="Ensembl"/>
</dbReference>
<evidence type="ECO:0000256" key="7">
    <source>
        <dbReference type="ARBA" id="ARBA00022729"/>
    </source>
</evidence>
<keyword evidence="6" id="KW-0372">Hormone</keyword>
<evidence type="ECO:0000256" key="11">
    <source>
        <dbReference type="ARBA" id="ARBA00068934"/>
    </source>
</evidence>
<protein>
    <recommendedName>
        <fullName evidence="11">Growth/differentiation factor 15</fullName>
    </recommendedName>
</protein>
<dbReference type="SMART" id="SM00204">
    <property type="entry name" value="TGFB"/>
    <property type="match status" value="1"/>
</dbReference>
<evidence type="ECO:0000256" key="3">
    <source>
        <dbReference type="ARBA" id="ARBA00022514"/>
    </source>
</evidence>
<dbReference type="GO" id="GO:0030512">
    <property type="term" value="P:negative regulation of transforming growth factor beta receptor signaling pathway"/>
    <property type="evidence" value="ECO:0007669"/>
    <property type="project" value="Ensembl"/>
</dbReference>
<dbReference type="GeneTree" id="ENSGT00940000161872"/>
<evidence type="ECO:0000256" key="1">
    <source>
        <dbReference type="ARBA" id="ARBA00004613"/>
    </source>
</evidence>
<feature type="chain" id="PRO_5003417064" description="Growth/differentiation factor 15" evidence="13">
    <location>
        <begin position="38"/>
        <end position="316"/>
    </location>
</feature>
<dbReference type="STRING" id="59463.ENSMLUP00000001912"/>
<dbReference type="FunFam" id="2.10.90.10:FF:000039">
    <property type="entry name" value="growth/differentiation factor 15"/>
    <property type="match status" value="1"/>
</dbReference>
<dbReference type="GO" id="GO:0005125">
    <property type="term" value="F:cytokine activity"/>
    <property type="evidence" value="ECO:0007669"/>
    <property type="project" value="UniProtKB-KW"/>
</dbReference>
<dbReference type="Gene3D" id="2.10.90.10">
    <property type="entry name" value="Cystine-knot cytokines"/>
    <property type="match status" value="1"/>
</dbReference>
<dbReference type="Ensembl" id="ENSMLUT00000002100.2">
    <property type="protein sequence ID" value="ENSMLUP00000001912.2"/>
    <property type="gene ID" value="ENSMLUG00000002100.2"/>
</dbReference>
<dbReference type="Proteomes" id="UP000001074">
    <property type="component" value="Unassembled WGS sequence"/>
</dbReference>
<evidence type="ECO:0000256" key="5">
    <source>
        <dbReference type="ARBA" id="ARBA00022685"/>
    </source>
</evidence>
<feature type="domain" description="TGF-beta family profile" evidence="14">
    <location>
        <begin position="197"/>
        <end position="316"/>
    </location>
</feature>
<dbReference type="GO" id="GO:0005615">
    <property type="term" value="C:extracellular space"/>
    <property type="evidence" value="ECO:0007669"/>
    <property type="project" value="UniProtKB-KW"/>
</dbReference>
<evidence type="ECO:0000259" key="14">
    <source>
        <dbReference type="PROSITE" id="PS51362"/>
    </source>
</evidence>
<evidence type="ECO:0000256" key="9">
    <source>
        <dbReference type="ARBA" id="ARBA00023180"/>
    </source>
</evidence>
<evidence type="ECO:0000256" key="13">
    <source>
        <dbReference type="SAM" id="SignalP"/>
    </source>
</evidence>
<evidence type="ECO:0000313" key="15">
    <source>
        <dbReference type="Ensembl" id="ENSMLUP00000001912.2"/>
    </source>
</evidence>
<reference evidence="15 16" key="1">
    <citation type="journal article" date="2011" name="Nature">
        <title>A high-resolution map of human evolutionary constraint using 29 mammals.</title>
        <authorList>
            <person name="Lindblad-Toh K."/>
            <person name="Garber M."/>
            <person name="Zuk O."/>
            <person name="Lin M.F."/>
            <person name="Parker B.J."/>
            <person name="Washietl S."/>
            <person name="Kheradpour P."/>
            <person name="Ernst J."/>
            <person name="Jordan G."/>
            <person name="Mauceli E."/>
            <person name="Ward L.D."/>
            <person name="Lowe C.B."/>
            <person name="Holloway A.K."/>
            <person name="Clamp M."/>
            <person name="Gnerre S."/>
            <person name="Alfoldi J."/>
            <person name="Beal K."/>
            <person name="Chang J."/>
            <person name="Clawson H."/>
            <person name="Cuff J."/>
            <person name="Di Palma F."/>
            <person name="Fitzgerald S."/>
            <person name="Flicek P."/>
            <person name="Guttman M."/>
            <person name="Hubisz M.J."/>
            <person name="Jaffe D.B."/>
            <person name="Jungreis I."/>
            <person name="Kent W.J."/>
            <person name="Kostka D."/>
            <person name="Lara M."/>
            <person name="Martins A.L."/>
            <person name="Massingham T."/>
            <person name="Moltke I."/>
            <person name="Raney B.J."/>
            <person name="Rasmussen M.D."/>
            <person name="Robinson J."/>
            <person name="Stark A."/>
            <person name="Vilella A.J."/>
            <person name="Wen J."/>
            <person name="Xie X."/>
            <person name="Zody M.C."/>
            <person name="Baldwin J."/>
            <person name="Bloom T."/>
            <person name="Chin C.W."/>
            <person name="Heiman D."/>
            <person name="Nicol R."/>
            <person name="Nusbaum C."/>
            <person name="Young S."/>
            <person name="Wilkinson J."/>
            <person name="Worley K.C."/>
            <person name="Kovar C.L."/>
            <person name="Muzny D.M."/>
            <person name="Gibbs R.A."/>
            <person name="Cree A."/>
            <person name="Dihn H.H."/>
            <person name="Fowler G."/>
            <person name="Jhangiani S."/>
            <person name="Joshi V."/>
            <person name="Lee S."/>
            <person name="Lewis L.R."/>
            <person name="Nazareth L.V."/>
            <person name="Okwuonu G."/>
            <person name="Santibanez J."/>
            <person name="Warren W.C."/>
            <person name="Mardis E.R."/>
            <person name="Weinstock G.M."/>
            <person name="Wilson R.K."/>
            <person name="Delehaunty K."/>
            <person name="Dooling D."/>
            <person name="Fronik C."/>
            <person name="Fulton L."/>
            <person name="Fulton B."/>
            <person name="Graves T."/>
            <person name="Minx P."/>
            <person name="Sodergren E."/>
            <person name="Birney E."/>
            <person name="Margulies E.H."/>
            <person name="Herrero J."/>
            <person name="Green E.D."/>
            <person name="Haussler D."/>
            <person name="Siepel A."/>
            <person name="Goldman N."/>
            <person name="Pollard K.S."/>
            <person name="Pedersen J.S."/>
            <person name="Lander E.S."/>
            <person name="Kellis M."/>
        </authorList>
    </citation>
    <scope>NUCLEOTIDE SEQUENCE [LARGE SCALE GENOMIC DNA]</scope>
</reference>
<dbReference type="EMBL" id="AAPE02040675">
    <property type="status" value="NOT_ANNOTATED_CDS"/>
    <property type="molecule type" value="Genomic_DNA"/>
</dbReference>